<organism evidence="9 10">
    <name type="scientific">Deinococcus aetherius</name>
    <dbReference type="NCBI Taxonomy" id="200252"/>
    <lineage>
        <taxon>Bacteria</taxon>
        <taxon>Thermotogati</taxon>
        <taxon>Deinococcota</taxon>
        <taxon>Deinococci</taxon>
        <taxon>Deinococcales</taxon>
        <taxon>Deinococcaceae</taxon>
        <taxon>Deinococcus</taxon>
    </lineage>
</organism>
<evidence type="ECO:0000313" key="10">
    <source>
        <dbReference type="Proteomes" id="UP001064971"/>
    </source>
</evidence>
<comment type="catalytic activity">
    <reaction evidence="7 8">
        <text>oxaloacetate + H(+) = pyruvate + CO2</text>
        <dbReference type="Rhea" id="RHEA:15641"/>
        <dbReference type="ChEBI" id="CHEBI:15361"/>
        <dbReference type="ChEBI" id="CHEBI:15378"/>
        <dbReference type="ChEBI" id="CHEBI:16452"/>
        <dbReference type="ChEBI" id="CHEBI:16526"/>
        <dbReference type="EC" id="4.1.1.112"/>
    </reaction>
</comment>
<sequence length="166" mass="17547">MTTPQSPDSAFTPTYDLSDAHPDAPVLTPIFRAYGGRPRFHGLVVTVCVQDDNTLVRAVLEEPGEGRVLVVDNGGSLTCAVVGGTLAEIGRRSGWAGVVVNGCVRDVAELAACDLGVRALASHPRRSGKRDLGERDVPVTFAEVTFHPGDHLYADEDGMVVLPAGR</sequence>
<dbReference type="CDD" id="cd16841">
    <property type="entry name" value="RraA_family"/>
    <property type="match status" value="1"/>
</dbReference>
<protein>
    <recommendedName>
        <fullName evidence="8">4-hydroxy-4-methyl-2-oxoglutarate aldolase</fullName>
        <shortName evidence="8">HMG aldolase</shortName>
        <ecNumber evidence="8">4.1.1.112</ecNumber>
        <ecNumber evidence="8">4.1.3.17</ecNumber>
    </recommendedName>
    <alternativeName>
        <fullName evidence="8">Oxaloacetate decarboxylase</fullName>
    </alternativeName>
</protein>
<dbReference type="NCBIfam" id="TIGR01935">
    <property type="entry name" value="NOT-MenG"/>
    <property type="match status" value="1"/>
</dbReference>
<keyword evidence="10" id="KW-1185">Reference proteome</keyword>
<keyword evidence="5 8" id="KW-0456">Lyase</keyword>
<evidence type="ECO:0000256" key="6">
    <source>
        <dbReference type="ARBA" id="ARBA00025046"/>
    </source>
</evidence>
<evidence type="ECO:0000256" key="8">
    <source>
        <dbReference type="RuleBase" id="RU004338"/>
    </source>
</evidence>
<dbReference type="InterPro" id="IPR005493">
    <property type="entry name" value="RraA/RraA-like"/>
</dbReference>
<comment type="cofactor">
    <cofactor evidence="8">
        <name>a divalent metal cation</name>
        <dbReference type="ChEBI" id="CHEBI:60240"/>
    </cofactor>
</comment>
<dbReference type="EMBL" id="AP026560">
    <property type="protein sequence ID" value="BDP43049.1"/>
    <property type="molecule type" value="Genomic_DNA"/>
</dbReference>
<comment type="catalytic activity">
    <reaction evidence="1 8">
        <text>4-hydroxy-4-methyl-2-oxoglutarate = 2 pyruvate</text>
        <dbReference type="Rhea" id="RHEA:22748"/>
        <dbReference type="ChEBI" id="CHEBI:15361"/>
        <dbReference type="ChEBI" id="CHEBI:58276"/>
        <dbReference type="EC" id="4.1.3.17"/>
    </reaction>
</comment>
<evidence type="ECO:0000313" key="9">
    <source>
        <dbReference type="EMBL" id="BDP43049.1"/>
    </source>
</evidence>
<evidence type="ECO:0000256" key="5">
    <source>
        <dbReference type="ARBA" id="ARBA00023239"/>
    </source>
</evidence>
<accession>A0ABN6RMF0</accession>
<proteinExistence type="inferred from homology"/>
<dbReference type="SUPFAM" id="SSF89562">
    <property type="entry name" value="RraA-like"/>
    <property type="match status" value="1"/>
</dbReference>
<dbReference type="PANTHER" id="PTHR33254:SF4">
    <property type="entry name" value="4-HYDROXY-4-METHYL-2-OXOGLUTARATE ALDOLASE 3-RELATED"/>
    <property type="match status" value="1"/>
</dbReference>
<comment type="similarity">
    <text evidence="2 8">Belongs to the class II aldolase/RraA-like family.</text>
</comment>
<keyword evidence="4 8" id="KW-0479">Metal-binding</keyword>
<comment type="function">
    <text evidence="6 8">Catalyzes the aldol cleavage of 4-hydroxy-4-methyl-2-oxoglutarate (HMG) into 2 molecules of pyruvate. Also contains a secondary oxaloacetate (OAA) decarboxylase activity due to the common pyruvate enolate transition state formed following C-C bond cleavage in the retro-aldol and decarboxylation reactions.</text>
</comment>
<reference evidence="9" key="1">
    <citation type="submission" date="2022-07" db="EMBL/GenBank/DDBJ databases">
        <title>Complete Genome Sequence of the Radioresistant Bacterium Deinococcus aetherius ST0316, Isolated from the Air Dust collected in Lower Stratosphere above Japan.</title>
        <authorList>
            <person name="Satoh K."/>
            <person name="Hagiwara K."/>
            <person name="Katsumata K."/>
            <person name="Kubo A."/>
            <person name="Yokobori S."/>
            <person name="Yamagishi A."/>
            <person name="Oono Y."/>
            <person name="Narumi I."/>
        </authorList>
    </citation>
    <scope>NUCLEOTIDE SEQUENCE</scope>
    <source>
        <strain evidence="9">ST0316</strain>
    </source>
</reference>
<gene>
    <name evidence="9" type="ORF">DAETH_30180</name>
</gene>
<dbReference type="EC" id="4.1.1.112" evidence="8"/>
<dbReference type="Pfam" id="PF03737">
    <property type="entry name" value="RraA-like"/>
    <property type="match status" value="1"/>
</dbReference>
<evidence type="ECO:0000256" key="7">
    <source>
        <dbReference type="ARBA" id="ARBA00047973"/>
    </source>
</evidence>
<comment type="subunit">
    <text evidence="3 8">Homotrimer.</text>
</comment>
<dbReference type="NCBIfam" id="NF006875">
    <property type="entry name" value="PRK09372.1"/>
    <property type="match status" value="1"/>
</dbReference>
<dbReference type="Gene3D" id="3.50.30.40">
    <property type="entry name" value="Ribonuclease E inhibitor RraA/RraA-like"/>
    <property type="match status" value="1"/>
</dbReference>
<evidence type="ECO:0000256" key="3">
    <source>
        <dbReference type="ARBA" id="ARBA00011233"/>
    </source>
</evidence>
<dbReference type="PANTHER" id="PTHR33254">
    <property type="entry name" value="4-HYDROXY-4-METHYL-2-OXOGLUTARATE ALDOLASE 3-RELATED"/>
    <property type="match status" value="1"/>
</dbReference>
<evidence type="ECO:0000256" key="1">
    <source>
        <dbReference type="ARBA" id="ARBA00001342"/>
    </source>
</evidence>
<dbReference type="Proteomes" id="UP001064971">
    <property type="component" value="Chromosome"/>
</dbReference>
<evidence type="ECO:0000256" key="2">
    <source>
        <dbReference type="ARBA" id="ARBA00008621"/>
    </source>
</evidence>
<dbReference type="InterPro" id="IPR036704">
    <property type="entry name" value="RraA/RraA-like_sf"/>
</dbReference>
<dbReference type="InterPro" id="IPR010203">
    <property type="entry name" value="RraA"/>
</dbReference>
<dbReference type="RefSeq" id="WP_264775718.1">
    <property type="nucleotide sequence ID" value="NZ_AP026560.1"/>
</dbReference>
<name>A0ABN6RMF0_9DEIO</name>
<dbReference type="EC" id="4.1.3.17" evidence="8"/>
<evidence type="ECO:0000256" key="4">
    <source>
        <dbReference type="ARBA" id="ARBA00022723"/>
    </source>
</evidence>